<proteinExistence type="inferred from homology"/>
<dbReference type="OrthoDB" id="2162691at2759"/>
<protein>
    <recommendedName>
        <fullName evidence="9">VASt domain-containing protein</fullName>
    </recommendedName>
</protein>
<dbReference type="eggNOG" id="KOG1032">
    <property type="taxonomic scope" value="Eukaryota"/>
</dbReference>
<dbReference type="GO" id="GO:0032541">
    <property type="term" value="C:cortical endoplasmic reticulum"/>
    <property type="evidence" value="ECO:0007669"/>
    <property type="project" value="TreeGrafter"/>
</dbReference>
<dbReference type="KEGG" id="tbl:TBLA_0A03240"/>
<keyword evidence="4" id="KW-1133">Transmembrane helix</keyword>
<gene>
    <name evidence="10" type="primary">TBLA0A03240</name>
    <name evidence="10" type="ORF">TBLA_0A03240</name>
</gene>
<dbReference type="GO" id="GO:0032934">
    <property type="term" value="F:sterol binding"/>
    <property type="evidence" value="ECO:0007669"/>
    <property type="project" value="TreeGrafter"/>
</dbReference>
<feature type="region of interest" description="Disordered" evidence="8">
    <location>
        <begin position="807"/>
        <end position="855"/>
    </location>
</feature>
<feature type="compositionally biased region" description="Polar residues" evidence="8">
    <location>
        <begin position="839"/>
        <end position="853"/>
    </location>
</feature>
<dbReference type="GO" id="GO:0120015">
    <property type="term" value="F:sterol transfer activity"/>
    <property type="evidence" value="ECO:0007669"/>
    <property type="project" value="TreeGrafter"/>
</dbReference>
<dbReference type="Gene3D" id="2.30.29.30">
    <property type="entry name" value="Pleckstrin-homology domain (PH domain)/Phosphotyrosine-binding domain (PTB)"/>
    <property type="match status" value="1"/>
</dbReference>
<feature type="domain" description="VASt" evidence="9">
    <location>
        <begin position="627"/>
        <end position="795"/>
    </location>
</feature>
<feature type="compositionally biased region" description="Low complexity" evidence="8">
    <location>
        <begin position="570"/>
        <end position="592"/>
    </location>
</feature>
<dbReference type="InterPro" id="IPR004182">
    <property type="entry name" value="GRAM"/>
</dbReference>
<evidence type="ECO:0000256" key="5">
    <source>
        <dbReference type="ARBA" id="ARBA00023136"/>
    </source>
</evidence>
<dbReference type="RefSeq" id="XP_004177643.1">
    <property type="nucleotide sequence ID" value="XM_004177595.1"/>
</dbReference>
<dbReference type="CDD" id="cd13220">
    <property type="entry name" value="PH-GRAM_GRAMDC"/>
    <property type="match status" value="1"/>
</dbReference>
<keyword evidence="5" id="KW-0472">Membrane</keyword>
<dbReference type="GO" id="GO:0140268">
    <property type="term" value="C:endoplasmic reticulum-plasma membrane contact site"/>
    <property type="evidence" value="ECO:0007669"/>
    <property type="project" value="TreeGrafter"/>
</dbReference>
<evidence type="ECO:0000256" key="8">
    <source>
        <dbReference type="SAM" id="MobiDB-lite"/>
    </source>
</evidence>
<keyword evidence="11" id="KW-1185">Reference proteome</keyword>
<feature type="compositionally biased region" description="Basic and acidic residues" evidence="8">
    <location>
        <begin position="1"/>
        <end position="20"/>
    </location>
</feature>
<dbReference type="Proteomes" id="UP000002866">
    <property type="component" value="Chromosome 1"/>
</dbReference>
<keyword evidence="3" id="KW-0812">Transmembrane</keyword>
<feature type="compositionally biased region" description="Acidic residues" evidence="8">
    <location>
        <begin position="559"/>
        <end position="569"/>
    </location>
</feature>
<dbReference type="PROSITE" id="PS51778">
    <property type="entry name" value="VAST"/>
    <property type="match status" value="2"/>
</dbReference>
<dbReference type="InterPro" id="IPR031968">
    <property type="entry name" value="VASt"/>
</dbReference>
<dbReference type="InParanoid" id="I2GVH2"/>
<evidence type="ECO:0000313" key="11">
    <source>
        <dbReference type="Proteomes" id="UP000002866"/>
    </source>
</evidence>
<feature type="region of interest" description="Disordered" evidence="8">
    <location>
        <begin position="1"/>
        <end position="285"/>
    </location>
</feature>
<keyword evidence="7" id="KW-0175">Coiled coil</keyword>
<evidence type="ECO:0000259" key="9">
    <source>
        <dbReference type="PROSITE" id="PS51778"/>
    </source>
</evidence>
<evidence type="ECO:0000256" key="2">
    <source>
        <dbReference type="ARBA" id="ARBA00006582"/>
    </source>
</evidence>
<feature type="coiled-coil region" evidence="7">
    <location>
        <begin position="1210"/>
        <end position="1244"/>
    </location>
</feature>
<feature type="compositionally biased region" description="Low complexity" evidence="8">
    <location>
        <begin position="165"/>
        <end position="176"/>
    </location>
</feature>
<dbReference type="EMBL" id="HE806316">
    <property type="protein sequence ID" value="CCH58124.1"/>
    <property type="molecule type" value="Genomic_DNA"/>
</dbReference>
<feature type="compositionally biased region" description="Low complexity" evidence="8">
    <location>
        <begin position="75"/>
        <end position="101"/>
    </location>
</feature>
<dbReference type="SMART" id="SM00568">
    <property type="entry name" value="GRAM"/>
    <property type="match status" value="1"/>
</dbReference>
<reference evidence="10 11" key="1">
    <citation type="journal article" date="2011" name="Proc. Natl. Acad. Sci. U.S.A.">
        <title>Evolutionary erosion of yeast sex chromosomes by mating-type switching accidents.</title>
        <authorList>
            <person name="Gordon J.L."/>
            <person name="Armisen D."/>
            <person name="Proux-Wera E."/>
            <person name="Oheigeartaigh S.S."/>
            <person name="Byrne K.P."/>
            <person name="Wolfe K.H."/>
        </authorList>
    </citation>
    <scope>NUCLEOTIDE SEQUENCE [LARGE SCALE GENOMIC DNA]</scope>
    <source>
        <strain evidence="11">ATCC 34711 / CBS 6284 / DSM 70876 / NBRC 10599 / NRRL Y-10934 / UCD 77-7</strain>
    </source>
</reference>
<dbReference type="HOGENOM" id="CLU_263837_0_0_1"/>
<dbReference type="AlphaFoldDB" id="I2GVH2"/>
<evidence type="ECO:0000256" key="7">
    <source>
        <dbReference type="SAM" id="Coils"/>
    </source>
</evidence>
<dbReference type="PANTHER" id="PTHR23319">
    <property type="entry name" value="GRAM DOMAIN CONTAINING 1B, ISOFORM E"/>
    <property type="match status" value="1"/>
</dbReference>
<feature type="compositionally biased region" description="Polar residues" evidence="8">
    <location>
        <begin position="102"/>
        <end position="113"/>
    </location>
</feature>
<feature type="region of interest" description="Disordered" evidence="8">
    <location>
        <begin position="318"/>
        <end position="391"/>
    </location>
</feature>
<dbReference type="Pfam" id="PF02893">
    <property type="entry name" value="GRAM"/>
    <property type="match status" value="1"/>
</dbReference>
<evidence type="ECO:0000313" key="10">
    <source>
        <dbReference type="EMBL" id="CCH58124.1"/>
    </source>
</evidence>
<feature type="compositionally biased region" description="Polar residues" evidence="8">
    <location>
        <begin position="593"/>
        <end position="609"/>
    </location>
</feature>
<dbReference type="InterPro" id="IPR051482">
    <property type="entry name" value="Cholesterol_transport"/>
</dbReference>
<feature type="compositionally biased region" description="Low complexity" evidence="8">
    <location>
        <begin position="36"/>
        <end position="56"/>
    </location>
</feature>
<name>I2GVH2_HENB6</name>
<dbReference type="PANTHER" id="PTHR23319:SF36">
    <property type="entry name" value="MEMBRANE-ANCHORED LIPID-BINDING PROTEIN LAM4-RELATED"/>
    <property type="match status" value="1"/>
</dbReference>
<dbReference type="GO" id="GO:0005886">
    <property type="term" value="C:plasma membrane"/>
    <property type="evidence" value="ECO:0007669"/>
    <property type="project" value="TreeGrafter"/>
</dbReference>
<comment type="similarity">
    <text evidence="2">Belongs to the YSP2 family.</text>
</comment>
<sequence>MGLLRRDRPHEKSRRLRELFSPRVESGTTAAGKASTPPMQTPTETETQKQTPTQKTGSAKQAPGKPVSKKPVQRTSPKSPAKSPAKSTAKSASKPASKPTTQTSTPVCNSPLASPTDPLPVIVLQKTHSMGSPPRLSLADFDGEQAEPPAELPRPPAEIKHYATLPLQQSHNSSSLLHRDASAPSLTRPHLTRQQRSHSYGALDDRQSQEEAEPSPARHSHQFTRETARASSFSEVSKSKSKTSTNAQRDFNTPARAATAARDMGHTPHAPHTPHTPHSTSRSIHLHHLDTSPRHTTSTSHCNFSPTLTKALLPSPLSISKSRHSTDFSSLPSTSKDKDPTSPSPIHKRNSTSKKGLKLLTASHDLSSSSLTSQNTPPHPFLTASVSSTLDTPRSTNTFLLQKEECALNVEIDNSFQLHDVSYSSDRKNSEFHSIFKDTAGISPNERLISEVNCALSRDILLQGKMYITDHNVCFNSNILGWVSCVIIPFKDVVQLKKKSTVGIFPNGIVIDTLHSKYRFASFISRDVTFDLITNIWNQIILGRRYRGVQATSNSDFNTDTDSDDDDSNSDGSNSDDLSSVSSTSPSALSTDVTSQEEPSIKHTPTSDSLGPLHHSPTNPNYTPANGEKKIIDHIFNAPLGHVIDILYGPDTAMFISVLKAQKAYDIKDVQPLLSPTKKRQYSYTKPLNGGHIGPSKTRCNVIETLDHSDLNQYVKIVQLSKTPDVPSGNNFSVKSTFIFNWASNNTTHLSIYLTVQWSGKSWIKGAVEKGTFDGVPADSKLLIGEVEKFLSIEKYTNHAKAVASSSTPSSATITSSAAKSSAATTSTKHKPAGKWSALPNTSPLTHAPTTPTIAKEKDEKIIDQNVSLPAPLGVVFQLLFGDNTSYMKNVITTQKNINLSAIPKFNNNTREYSYTKPLNNSLGPKQTKCLIQEIIEHQDFNSYCLVKQIVKTPDVPSGNNFSVQTRIYLSWGSNNTTNFTAITNIVWTGKSFLKGAIEKGSIDGQKSSNQYLIQSLNRSIKSIINASAAASANAASSSSSSKKKQNKKSLKVETKLELETPVEIPQETMAPAPSSSPSLISTILSLLPPTQFSLKYQVGLVFLFVILYSLISPLFHHKPSYDIEMVKSGRLVVDGAEYNLVPSLRTLYDVYEDNLNNNHKKKGKLPLIKHKDVNVIINAENNIWDWLNDRGNDTLHPKPSNYESHNWANELEHHKLQQLENAINIAEDELTQMKSKLHTFKNLELQENNHFHWSDLQDSNSIPDLDPAPYL</sequence>
<dbReference type="GeneID" id="14492823"/>
<feature type="compositionally biased region" description="Basic residues" evidence="8">
    <location>
        <begin position="346"/>
        <end position="357"/>
    </location>
</feature>
<evidence type="ECO:0000256" key="4">
    <source>
        <dbReference type="ARBA" id="ARBA00022989"/>
    </source>
</evidence>
<evidence type="ECO:0000256" key="1">
    <source>
        <dbReference type="ARBA" id="ARBA00004586"/>
    </source>
</evidence>
<evidence type="ECO:0000256" key="6">
    <source>
        <dbReference type="ARBA" id="ARBA00037847"/>
    </source>
</evidence>
<feature type="compositionally biased region" description="Low complexity" evidence="8">
    <location>
        <begin position="807"/>
        <end position="827"/>
    </location>
</feature>
<feature type="region of interest" description="Disordered" evidence="8">
    <location>
        <begin position="552"/>
        <end position="626"/>
    </location>
</feature>
<dbReference type="Pfam" id="PF16016">
    <property type="entry name" value="VASt"/>
    <property type="match status" value="2"/>
</dbReference>
<evidence type="ECO:0000256" key="3">
    <source>
        <dbReference type="ARBA" id="ARBA00022692"/>
    </source>
</evidence>
<dbReference type="InterPro" id="IPR011993">
    <property type="entry name" value="PH-like_dom_sf"/>
</dbReference>
<dbReference type="GO" id="GO:0005789">
    <property type="term" value="C:endoplasmic reticulum membrane"/>
    <property type="evidence" value="ECO:0007669"/>
    <property type="project" value="UniProtKB-SubCell"/>
</dbReference>
<feature type="domain" description="VASt" evidence="9">
    <location>
        <begin position="859"/>
        <end position="1025"/>
    </location>
</feature>
<dbReference type="GO" id="GO:0032366">
    <property type="term" value="P:intracellular sterol transport"/>
    <property type="evidence" value="ECO:0007669"/>
    <property type="project" value="TreeGrafter"/>
</dbReference>
<dbReference type="GO" id="GO:0005739">
    <property type="term" value="C:mitochondrion"/>
    <property type="evidence" value="ECO:0007669"/>
    <property type="project" value="TreeGrafter"/>
</dbReference>
<organism evidence="10 11">
    <name type="scientific">Henningerozyma blattae (strain ATCC 34711 / CBS 6284 / DSM 70876 / NBRC 10599 / NRRL Y-10934 / UCD 77-7)</name>
    <name type="common">Yeast</name>
    <name type="synonym">Tetrapisispora blattae</name>
    <dbReference type="NCBI Taxonomy" id="1071380"/>
    <lineage>
        <taxon>Eukaryota</taxon>
        <taxon>Fungi</taxon>
        <taxon>Dikarya</taxon>
        <taxon>Ascomycota</taxon>
        <taxon>Saccharomycotina</taxon>
        <taxon>Saccharomycetes</taxon>
        <taxon>Saccharomycetales</taxon>
        <taxon>Saccharomycetaceae</taxon>
        <taxon>Henningerozyma</taxon>
    </lineage>
</organism>
<feature type="compositionally biased region" description="Low complexity" evidence="8">
    <location>
        <begin position="359"/>
        <end position="373"/>
    </location>
</feature>
<accession>I2GVH2</accession>
<comment type="subcellular location">
    <subcellularLocation>
        <location evidence="6">Endomembrane system</location>
        <topology evidence="6">Single-pass membrane protein</topology>
    </subcellularLocation>
    <subcellularLocation>
        <location evidence="1">Endoplasmic reticulum membrane</location>
    </subcellularLocation>
</comment>